<dbReference type="PANTHER" id="PTHR11552">
    <property type="entry name" value="GLUCOSE-METHANOL-CHOLINE GMC OXIDOREDUCTASE"/>
    <property type="match status" value="1"/>
</dbReference>
<sequence length="550" mass="59151">MTKMDKTQNGMTRRSFIGHMAVATGVITTAAGTLGASLNPAHAQDGTFDYVIVGAGSAGCVLANRLTEEGKTVLLLEAGGPDDTDMIWTPMRVIELWNSPYDWAYWTVPQAHAQDRELFWPRGKTLGGSSSLNGMIYVRGAATDYDGWAAQGNDGWSWDEVLPYFLKSEDYSGDPSPMHAKGGLLHVTAEIQPHVINKAMVEAAVQAGHAYNPDCNSGDQMGVGFCDLNTRDGKRQSTAVAFLQPALERPNLTLMTNARVHRVEIEDSHATGVTYMQAGEMHTVSAASEVIVCGGAIESPRILMLSGVGPADHLGEMGIEVKHPLPGVGQNLHDHTLLPVTWEAEGQVPPPPHMGMTPLHTHLFAKSSPELPEPDMQPLGLFGPYYAPEQDASVANAFTFNAGGVKPTSRGEVRLSSADPEDRVLLDPNVLATQYDVDTLIACVKMIREIAEQPALSKWIKREIYPGPEAQTDAELADYARSAVMSYHHQCGTCKMGSDDMAVVDAELKVHGVQGLRVVDASIMPFVTTGNTNAPVIMIAEKAADMIKGA</sequence>
<dbReference type="EMBL" id="FWFN01000001">
    <property type="protein sequence ID" value="SLN17804.1"/>
    <property type="molecule type" value="Genomic_DNA"/>
</dbReference>
<name>A0A1X6YDL5_9RHOB</name>
<dbReference type="Pfam" id="PF05199">
    <property type="entry name" value="GMC_oxred_C"/>
    <property type="match status" value="1"/>
</dbReference>
<dbReference type="InterPro" id="IPR007867">
    <property type="entry name" value="GMC_OxRtase_C"/>
</dbReference>
<protein>
    <submittedName>
        <fullName evidence="9">Alcohol dehydrogenase [acceptor]</fullName>
        <ecNumber evidence="9">1.1.99.-</ecNumber>
    </submittedName>
</protein>
<evidence type="ECO:0000256" key="3">
    <source>
        <dbReference type="ARBA" id="ARBA00022630"/>
    </source>
</evidence>
<dbReference type="InterPro" id="IPR012132">
    <property type="entry name" value="GMC_OxRdtase"/>
</dbReference>
<reference evidence="10" key="1">
    <citation type="submission" date="2017-03" db="EMBL/GenBank/DDBJ databases">
        <authorList>
            <person name="Rodrigo-Torres L."/>
            <person name="Arahal R.D."/>
            <person name="Lucena T."/>
        </authorList>
    </citation>
    <scope>NUCLEOTIDE SEQUENCE [LARGE SCALE GENOMIC DNA]</scope>
    <source>
        <strain evidence="10">CECT 7751</strain>
    </source>
</reference>
<dbReference type="Proteomes" id="UP000193963">
    <property type="component" value="Unassembled WGS sequence"/>
</dbReference>
<dbReference type="PIRSF" id="PIRSF000137">
    <property type="entry name" value="Alcohol_oxidase"/>
    <property type="match status" value="1"/>
</dbReference>
<comment type="similarity">
    <text evidence="2 6">Belongs to the GMC oxidoreductase family.</text>
</comment>
<evidence type="ECO:0000256" key="2">
    <source>
        <dbReference type="ARBA" id="ARBA00010790"/>
    </source>
</evidence>
<keyword evidence="9" id="KW-0560">Oxidoreductase</keyword>
<keyword evidence="4 5" id="KW-0274">FAD</keyword>
<dbReference type="PROSITE" id="PS00623">
    <property type="entry name" value="GMC_OXRED_1"/>
    <property type="match status" value="1"/>
</dbReference>
<evidence type="ECO:0000256" key="6">
    <source>
        <dbReference type="RuleBase" id="RU003968"/>
    </source>
</evidence>
<dbReference type="PROSITE" id="PS00624">
    <property type="entry name" value="GMC_OXRED_2"/>
    <property type="match status" value="1"/>
</dbReference>
<gene>
    <name evidence="9" type="primary">alkJ_2</name>
    <name evidence="9" type="ORF">PSM7751_00580</name>
</gene>
<proteinExistence type="inferred from homology"/>
<evidence type="ECO:0000256" key="4">
    <source>
        <dbReference type="ARBA" id="ARBA00022827"/>
    </source>
</evidence>
<feature type="binding site" evidence="5">
    <location>
        <position position="260"/>
    </location>
    <ligand>
        <name>FAD</name>
        <dbReference type="ChEBI" id="CHEBI:57692"/>
    </ligand>
</feature>
<keyword evidence="3 6" id="KW-0285">Flavoprotein</keyword>
<evidence type="ECO:0000259" key="7">
    <source>
        <dbReference type="PROSITE" id="PS00623"/>
    </source>
</evidence>
<dbReference type="SUPFAM" id="SSF51905">
    <property type="entry name" value="FAD/NAD(P)-binding domain"/>
    <property type="match status" value="1"/>
</dbReference>
<dbReference type="Gene3D" id="3.30.560.10">
    <property type="entry name" value="Glucose Oxidase, domain 3"/>
    <property type="match status" value="1"/>
</dbReference>
<evidence type="ECO:0000259" key="8">
    <source>
        <dbReference type="PROSITE" id="PS00624"/>
    </source>
</evidence>
<feature type="binding site" evidence="5">
    <location>
        <position position="487"/>
    </location>
    <ligand>
        <name>substrate</name>
    </ligand>
</feature>
<evidence type="ECO:0000313" key="10">
    <source>
        <dbReference type="Proteomes" id="UP000193963"/>
    </source>
</evidence>
<accession>A0A1X6YDL5</accession>
<dbReference type="GO" id="GO:0050660">
    <property type="term" value="F:flavin adenine dinucleotide binding"/>
    <property type="evidence" value="ECO:0007669"/>
    <property type="project" value="InterPro"/>
</dbReference>
<dbReference type="InterPro" id="IPR000172">
    <property type="entry name" value="GMC_OxRdtase_N"/>
</dbReference>
<feature type="domain" description="Glucose-methanol-choline oxidoreductase N-terminal" evidence="7">
    <location>
        <begin position="123"/>
        <end position="146"/>
    </location>
</feature>
<dbReference type="InterPro" id="IPR036188">
    <property type="entry name" value="FAD/NAD-bd_sf"/>
</dbReference>
<dbReference type="GO" id="GO:0016614">
    <property type="term" value="F:oxidoreductase activity, acting on CH-OH group of donors"/>
    <property type="evidence" value="ECO:0007669"/>
    <property type="project" value="InterPro"/>
</dbReference>
<dbReference type="RefSeq" id="WP_232618122.1">
    <property type="nucleotide sequence ID" value="NZ_FWFN01000001.1"/>
</dbReference>
<dbReference type="Gene3D" id="3.50.50.60">
    <property type="entry name" value="FAD/NAD(P)-binding domain"/>
    <property type="match status" value="1"/>
</dbReference>
<dbReference type="PROSITE" id="PS51318">
    <property type="entry name" value="TAT"/>
    <property type="match status" value="1"/>
</dbReference>
<dbReference type="EC" id="1.1.99.-" evidence="9"/>
<organism evidence="9 10">
    <name type="scientific">Pseudooceanicola marinus</name>
    <dbReference type="NCBI Taxonomy" id="396013"/>
    <lineage>
        <taxon>Bacteria</taxon>
        <taxon>Pseudomonadati</taxon>
        <taxon>Pseudomonadota</taxon>
        <taxon>Alphaproteobacteria</taxon>
        <taxon>Rhodobacterales</taxon>
        <taxon>Paracoccaceae</taxon>
        <taxon>Pseudooceanicola</taxon>
    </lineage>
</organism>
<dbReference type="AlphaFoldDB" id="A0A1X6YDL5"/>
<dbReference type="SUPFAM" id="SSF54373">
    <property type="entry name" value="FAD-linked reductases, C-terminal domain"/>
    <property type="match status" value="1"/>
</dbReference>
<feature type="domain" description="Glucose-methanol-choline oxidoreductase N-terminal" evidence="8">
    <location>
        <begin position="295"/>
        <end position="309"/>
    </location>
</feature>
<keyword evidence="10" id="KW-1185">Reference proteome</keyword>
<evidence type="ECO:0000313" key="9">
    <source>
        <dbReference type="EMBL" id="SLN17804.1"/>
    </source>
</evidence>
<dbReference type="Pfam" id="PF00732">
    <property type="entry name" value="GMC_oxred_N"/>
    <property type="match status" value="1"/>
</dbReference>
<evidence type="ECO:0000256" key="1">
    <source>
        <dbReference type="ARBA" id="ARBA00001974"/>
    </source>
</evidence>
<comment type="cofactor">
    <cofactor evidence="1 5">
        <name>FAD</name>
        <dbReference type="ChEBI" id="CHEBI:57692"/>
    </cofactor>
</comment>
<dbReference type="PANTHER" id="PTHR11552:SF147">
    <property type="entry name" value="CHOLINE DEHYDROGENASE, MITOCHONDRIAL"/>
    <property type="match status" value="1"/>
</dbReference>
<evidence type="ECO:0000256" key="5">
    <source>
        <dbReference type="PIRSR" id="PIRSR000137-2"/>
    </source>
</evidence>
<dbReference type="InterPro" id="IPR006311">
    <property type="entry name" value="TAT_signal"/>
</dbReference>